<dbReference type="Gene3D" id="3.60.15.10">
    <property type="entry name" value="Ribonuclease Z/Hydroxyacylglutathione hydrolase-like"/>
    <property type="match status" value="1"/>
</dbReference>
<evidence type="ECO:0000256" key="2">
    <source>
        <dbReference type="ARBA" id="ARBA00011738"/>
    </source>
</evidence>
<comment type="subunit">
    <text evidence="2">Homodimer.</text>
</comment>
<evidence type="ECO:0000313" key="9">
    <source>
        <dbReference type="Proteomes" id="UP000242705"/>
    </source>
</evidence>
<evidence type="ECO:0000259" key="7">
    <source>
        <dbReference type="Pfam" id="PF00753"/>
    </source>
</evidence>
<comment type="catalytic activity">
    <reaction evidence="5">
        <text>a ribonucleotidyl-ribonucleotide-RNA + H2O = a 3'-end ribonucleotide-RNA + a 5'-end 5'-phospho-ribonucleoside-RNA + H(+)</text>
        <dbReference type="Rhea" id="RHEA:68096"/>
        <dbReference type="Rhea" id="RHEA-COMP:15179"/>
        <dbReference type="Rhea" id="RHEA-COMP:17355"/>
        <dbReference type="Rhea" id="RHEA-COMP:17428"/>
        <dbReference type="ChEBI" id="CHEBI:15377"/>
        <dbReference type="ChEBI" id="CHEBI:15378"/>
        <dbReference type="ChEBI" id="CHEBI:74896"/>
        <dbReference type="ChEBI" id="CHEBI:138282"/>
        <dbReference type="ChEBI" id="CHEBI:173118"/>
    </reaction>
    <physiologicalReaction direction="left-to-right" evidence="5">
        <dbReference type="Rhea" id="RHEA:68097"/>
    </physiologicalReaction>
</comment>
<dbReference type="AlphaFoldDB" id="A0A2T2X510"/>
<dbReference type="PANTHER" id="PTHR23200">
    <property type="entry name" value="METALLO-BETA-LACTAMASE DOMAIN-CONTAINING PROTEIN 1"/>
    <property type="match status" value="1"/>
</dbReference>
<dbReference type="InterPro" id="IPR039344">
    <property type="entry name" value="MBLAC1"/>
</dbReference>
<dbReference type="Proteomes" id="UP000242705">
    <property type="component" value="Unassembled WGS sequence"/>
</dbReference>
<evidence type="ECO:0000256" key="5">
    <source>
        <dbReference type="ARBA" id="ARBA00044690"/>
    </source>
</evidence>
<gene>
    <name evidence="8" type="ORF">C7B47_02125</name>
</gene>
<evidence type="ECO:0000313" key="8">
    <source>
        <dbReference type="EMBL" id="PSR29538.1"/>
    </source>
</evidence>
<protein>
    <recommendedName>
        <fullName evidence="3">Metallo-beta-lactamase domain-containing protein 1</fullName>
    </recommendedName>
    <alternativeName>
        <fullName evidence="4">Endoribonuclease MBLAC1</fullName>
    </alternativeName>
</protein>
<accession>A0A2T2X510</accession>
<proteinExistence type="predicted"/>
<dbReference type="PANTHER" id="PTHR23200:SF48">
    <property type="entry name" value="METALLO-BETA-LACTAMASE DOMAIN-CONTAINING PROTEIN 1"/>
    <property type="match status" value="1"/>
</dbReference>
<evidence type="ECO:0000256" key="6">
    <source>
        <dbReference type="ARBA" id="ARBA00045869"/>
    </source>
</evidence>
<comment type="caution">
    <text evidence="8">The sequence shown here is derived from an EMBL/GenBank/DDBJ whole genome shotgun (WGS) entry which is preliminary data.</text>
</comment>
<comment type="subcellular location">
    <subcellularLocation>
        <location evidence="1">Cytoplasm</location>
        <location evidence="1">Cytosol</location>
    </subcellularLocation>
</comment>
<dbReference type="InterPro" id="IPR001279">
    <property type="entry name" value="Metallo-B-lactamas"/>
</dbReference>
<organism evidence="8 9">
    <name type="scientific">Sulfobacillus thermosulfidooxidans</name>
    <dbReference type="NCBI Taxonomy" id="28034"/>
    <lineage>
        <taxon>Bacteria</taxon>
        <taxon>Bacillati</taxon>
        <taxon>Bacillota</taxon>
        <taxon>Clostridia</taxon>
        <taxon>Eubacteriales</taxon>
        <taxon>Clostridiales Family XVII. Incertae Sedis</taxon>
        <taxon>Sulfobacillus</taxon>
    </lineage>
</organism>
<dbReference type="SUPFAM" id="SSF56281">
    <property type="entry name" value="Metallo-hydrolase/oxidoreductase"/>
    <property type="match status" value="1"/>
</dbReference>
<name>A0A2T2X510_SULTH</name>
<dbReference type="GO" id="GO:0005829">
    <property type="term" value="C:cytosol"/>
    <property type="evidence" value="ECO:0007669"/>
    <property type="project" value="UniProtKB-SubCell"/>
</dbReference>
<sequence length="169" mass="19531">MALPTVYDSQYEIYHCVKAWFQKTHLSRSSNMLKHLIMIVFIKYLEEMLFTMKDSSVEITQITDSVFGIALWDPSWHSYNNCYLINRDGKLLLLDCGKEDQGNLLIKALTQLHVESDSIDVFIATHGHSDHIGASHLFQKAEKWIHRDDCDRLSHEQIEGFNTMNSPAT</sequence>
<feature type="domain" description="Metallo-beta-lactamase" evidence="7">
    <location>
        <begin position="79"/>
        <end position="143"/>
    </location>
</feature>
<evidence type="ECO:0000256" key="3">
    <source>
        <dbReference type="ARBA" id="ARBA00014856"/>
    </source>
</evidence>
<comment type="function">
    <text evidence="6">Endoribonuclease that catalyzes the hydrolysis of histone-coding pre-mRNA 3'-end. Involved in histone pre-mRNA processing during the S-phase of the cell cycle, which is required for entering/progressing through S-phase. Cleaves histone pre-mRNA at a major and a minor cleavage site after the 5'-ACCCA-3' and the 5'-ACCCACA-3' sequence, respectively, and located downstream of the stem-loop. May require the presence of the HDE element located at the histone pre-RNA 3'-end to avoid non-specific cleavage.</text>
</comment>
<evidence type="ECO:0000256" key="4">
    <source>
        <dbReference type="ARBA" id="ARBA00032988"/>
    </source>
</evidence>
<reference evidence="8 9" key="1">
    <citation type="journal article" date="2014" name="BMC Genomics">
        <title>Comparison of environmental and isolate Sulfobacillus genomes reveals diverse carbon, sulfur, nitrogen, and hydrogen metabolisms.</title>
        <authorList>
            <person name="Justice N.B."/>
            <person name="Norman A."/>
            <person name="Brown C.T."/>
            <person name="Singh A."/>
            <person name="Thomas B.C."/>
            <person name="Banfield J.F."/>
        </authorList>
    </citation>
    <scope>NUCLEOTIDE SEQUENCE [LARGE SCALE GENOMIC DNA]</scope>
    <source>
        <strain evidence="8">AMDSBA5</strain>
    </source>
</reference>
<dbReference type="EMBL" id="PXYX01000002">
    <property type="protein sequence ID" value="PSR29538.1"/>
    <property type="molecule type" value="Genomic_DNA"/>
</dbReference>
<dbReference type="Pfam" id="PF00753">
    <property type="entry name" value="Lactamase_B"/>
    <property type="match status" value="1"/>
</dbReference>
<dbReference type="InterPro" id="IPR036866">
    <property type="entry name" value="RibonucZ/Hydroxyglut_hydro"/>
</dbReference>
<evidence type="ECO:0000256" key="1">
    <source>
        <dbReference type="ARBA" id="ARBA00004514"/>
    </source>
</evidence>